<dbReference type="Pfam" id="PF03140">
    <property type="entry name" value="DUF247"/>
    <property type="match status" value="2"/>
</dbReference>
<keyword evidence="1" id="KW-0472">Membrane</keyword>
<dbReference type="PANTHER" id="PTHR31170:SF17">
    <property type="match status" value="1"/>
</dbReference>
<protein>
    <submittedName>
        <fullName evidence="2">Uncharacterized protein</fullName>
    </submittedName>
</protein>
<evidence type="ECO:0000313" key="3">
    <source>
        <dbReference type="Proteomes" id="UP000316621"/>
    </source>
</evidence>
<dbReference type="OrthoDB" id="1852452at2759"/>
<organism evidence="2 3">
    <name type="scientific">Papaver somniferum</name>
    <name type="common">Opium poppy</name>
    <dbReference type="NCBI Taxonomy" id="3469"/>
    <lineage>
        <taxon>Eukaryota</taxon>
        <taxon>Viridiplantae</taxon>
        <taxon>Streptophyta</taxon>
        <taxon>Embryophyta</taxon>
        <taxon>Tracheophyta</taxon>
        <taxon>Spermatophyta</taxon>
        <taxon>Magnoliopsida</taxon>
        <taxon>Ranunculales</taxon>
        <taxon>Papaveraceae</taxon>
        <taxon>Papaveroideae</taxon>
        <taxon>Papaver</taxon>
    </lineage>
</organism>
<keyword evidence="3" id="KW-1185">Reference proteome</keyword>
<dbReference type="OMA" id="ESHECLE"/>
<evidence type="ECO:0000313" key="2">
    <source>
        <dbReference type="EMBL" id="RZC45627.1"/>
    </source>
</evidence>
<dbReference type="PANTHER" id="PTHR31170">
    <property type="entry name" value="BNAC04G53230D PROTEIN"/>
    <property type="match status" value="1"/>
</dbReference>
<evidence type="ECO:0000256" key="1">
    <source>
        <dbReference type="SAM" id="Phobius"/>
    </source>
</evidence>
<keyword evidence="1" id="KW-1133">Transmembrane helix</keyword>
<dbReference type="Gramene" id="RZC45627">
    <property type="protein sequence ID" value="RZC45627"/>
    <property type="gene ID" value="C5167_038573"/>
</dbReference>
<gene>
    <name evidence="2" type="ORF">C5167_038573</name>
</gene>
<dbReference type="AlphaFoldDB" id="A0A4Y7I9K8"/>
<feature type="transmembrane region" description="Helical" evidence="1">
    <location>
        <begin position="561"/>
        <end position="587"/>
    </location>
</feature>
<sequence>MGGSGQFTPPYYDAQDMILAEDANNNDQRRSPTGGEVIGTEQEVSIEVVEMIADSVIKKVESSRSLSRSWGGCCIYRLHEKFHKMSESYVPEVVSIGPFHCKKENLKSTEECKLLYMHDLLCRTAEKKYKDVTEINNDDVNKGEEIEDVRIPSNEKREKIEELVRKYSPSGTATSNRWLIPLMYCVEAIKKLKPKACECYSEPIMLKNEEFVEMMVIDGLFIIELLQRCAMKRKNNVKDDPLLGKLWVLSSLTRDLLLLENQLPMFVLRCLFNLTSLEDELEGKSLNMLVLGFFNHLMPRDKEVLLMQSLKHHHESKHLLNLIAKTFHPPPVARKAQSRWKFLQIATKMKPKMPINSVKADNLFSRGVWAKMNQAGFSKFIKGSFTSATHSSRPLADVENGAYASSWKYIPNATELKRAGVKFRKGSTEGSVLNIEFNDGVLVIPPIIIQDKTDLLFRNIIAYEQCSDGRHMYMTSYAFLMDSLIDSAQDVEMLRNKGIITNILGSDEDVANLFNKLCCELIIDNFYYSRLRDQVKDYYKKRRHFWKGIVKRDYCNNPCQVLSLVAGFFLIVLTFTGAVFAILSFFVHKS</sequence>
<name>A0A4Y7I9K8_PAPSO</name>
<dbReference type="Proteomes" id="UP000316621">
    <property type="component" value="Chromosome 1"/>
</dbReference>
<dbReference type="EMBL" id="CM010715">
    <property type="protein sequence ID" value="RZC45627.1"/>
    <property type="molecule type" value="Genomic_DNA"/>
</dbReference>
<accession>A0A4Y7I9K8</accession>
<keyword evidence="1" id="KW-0812">Transmembrane</keyword>
<reference evidence="2 3" key="1">
    <citation type="journal article" date="2018" name="Science">
        <title>The opium poppy genome and morphinan production.</title>
        <authorList>
            <person name="Guo L."/>
            <person name="Winzer T."/>
            <person name="Yang X."/>
            <person name="Li Y."/>
            <person name="Ning Z."/>
            <person name="He Z."/>
            <person name="Teodor R."/>
            <person name="Lu Y."/>
            <person name="Bowser T.A."/>
            <person name="Graham I.A."/>
            <person name="Ye K."/>
        </authorList>
    </citation>
    <scope>NUCLEOTIDE SEQUENCE [LARGE SCALE GENOMIC DNA]</scope>
    <source>
        <strain evidence="3">cv. HN1</strain>
        <tissue evidence="2">Leaves</tissue>
    </source>
</reference>
<proteinExistence type="predicted"/>
<dbReference type="InterPro" id="IPR004158">
    <property type="entry name" value="DUF247_pln"/>
</dbReference>